<dbReference type="SUPFAM" id="SSF54862">
    <property type="entry name" value="4Fe-4S ferredoxins"/>
    <property type="match status" value="1"/>
</dbReference>
<dbReference type="KEGG" id="mev:Metev_1058"/>
<evidence type="ECO:0000256" key="5">
    <source>
        <dbReference type="ARBA" id="ARBA00022982"/>
    </source>
</evidence>
<name>D7E8Z6_METEZ</name>
<keyword evidence="5" id="KW-0249">Electron transport</keyword>
<dbReference type="Proteomes" id="UP000000391">
    <property type="component" value="Chromosome"/>
</dbReference>
<dbReference type="GeneID" id="9346688"/>
<keyword evidence="7" id="KW-0411">Iron-sulfur</keyword>
<evidence type="ECO:0000256" key="6">
    <source>
        <dbReference type="ARBA" id="ARBA00023004"/>
    </source>
</evidence>
<feature type="domain" description="4Fe-4S ferredoxin-type" evidence="8">
    <location>
        <begin position="70"/>
        <end position="99"/>
    </location>
</feature>
<protein>
    <submittedName>
        <fullName evidence="9">4Fe-4S ferredoxin iron-sulfur binding domain protein</fullName>
    </submittedName>
</protein>
<keyword evidence="2" id="KW-0004">4Fe-4S</keyword>
<evidence type="ECO:0000313" key="9">
    <source>
        <dbReference type="EMBL" id="ADI73944.1"/>
    </source>
</evidence>
<evidence type="ECO:0000259" key="8">
    <source>
        <dbReference type="PROSITE" id="PS51379"/>
    </source>
</evidence>
<evidence type="ECO:0000313" key="10">
    <source>
        <dbReference type="Proteomes" id="UP000000391"/>
    </source>
</evidence>
<dbReference type="AlphaFoldDB" id="D7E8Z6"/>
<dbReference type="EMBL" id="CP002069">
    <property type="protein sequence ID" value="ADI73944.1"/>
    <property type="molecule type" value="Genomic_DNA"/>
</dbReference>
<evidence type="ECO:0000256" key="7">
    <source>
        <dbReference type="ARBA" id="ARBA00023014"/>
    </source>
</evidence>
<evidence type="ECO:0000256" key="4">
    <source>
        <dbReference type="ARBA" id="ARBA00022737"/>
    </source>
</evidence>
<evidence type="ECO:0000256" key="3">
    <source>
        <dbReference type="ARBA" id="ARBA00022723"/>
    </source>
</evidence>
<dbReference type="PROSITE" id="PS00198">
    <property type="entry name" value="4FE4S_FER_1"/>
    <property type="match status" value="2"/>
</dbReference>
<dbReference type="InterPro" id="IPR017896">
    <property type="entry name" value="4Fe4S_Fe-S-bd"/>
</dbReference>
<keyword evidence="1" id="KW-0813">Transport</keyword>
<feature type="domain" description="4Fe-4S ferredoxin-type" evidence="8">
    <location>
        <begin position="100"/>
        <end position="129"/>
    </location>
</feature>
<dbReference type="Pfam" id="PF12838">
    <property type="entry name" value="Fer4_7"/>
    <property type="match status" value="1"/>
</dbReference>
<dbReference type="GO" id="GO:0046872">
    <property type="term" value="F:metal ion binding"/>
    <property type="evidence" value="ECO:0007669"/>
    <property type="project" value="UniProtKB-KW"/>
</dbReference>
<dbReference type="GO" id="GO:0051539">
    <property type="term" value="F:4 iron, 4 sulfur cluster binding"/>
    <property type="evidence" value="ECO:0007669"/>
    <property type="project" value="UniProtKB-KW"/>
</dbReference>
<proteinExistence type="predicted"/>
<dbReference type="PANTHER" id="PTHR43687:SF6">
    <property type="entry name" value="L-ASPARTATE SEMIALDEHYDE SULFURTRANSFERASE IRON-SULFUR SUBUNIT"/>
    <property type="match status" value="1"/>
</dbReference>
<dbReference type="InterPro" id="IPR050572">
    <property type="entry name" value="Fe-S_Ferredoxin"/>
</dbReference>
<keyword evidence="10" id="KW-1185">Reference proteome</keyword>
<dbReference type="Gene3D" id="3.30.70.20">
    <property type="match status" value="2"/>
</dbReference>
<reference evidence="9 10" key="1">
    <citation type="submission" date="2010-06" db="EMBL/GenBank/DDBJ databases">
        <title>Complete sequence chromosome of Methanohalobium evestigatum Z-7303.</title>
        <authorList>
            <consortium name="US DOE Joint Genome Institute"/>
            <person name="Lucas S."/>
            <person name="Copeland A."/>
            <person name="Lapidus A."/>
            <person name="Cheng J.-F."/>
            <person name="Bruce D."/>
            <person name="Goodwin L."/>
            <person name="Pitluck S."/>
            <person name="Saunders E."/>
            <person name="Detter J.C."/>
            <person name="Han C."/>
            <person name="Tapia R."/>
            <person name="Land M."/>
            <person name="Hauser L."/>
            <person name="Kyrpides N."/>
            <person name="Mikhailova N."/>
            <person name="Sieprawska-Lupa M."/>
            <person name="Whitman W.B."/>
            <person name="Anderson I."/>
            <person name="Woyke T."/>
        </authorList>
    </citation>
    <scope>NUCLEOTIDE SEQUENCE [LARGE SCALE GENOMIC DNA]</scope>
    <source>
        <strain evidence="10">ATCC BAA-1072 / DSM 3721 / NBRC 107634 / OCM 161 / Z-7303</strain>
    </source>
</reference>
<keyword evidence="6" id="KW-0408">Iron</keyword>
<dbReference type="STRING" id="644295.Metev_1058"/>
<organism evidence="9 10">
    <name type="scientific">Methanohalobium evestigatum (strain ATCC BAA-1072 / DSM 3721 / NBRC 107634 / OCM 161 / Z-7303)</name>
    <dbReference type="NCBI Taxonomy" id="644295"/>
    <lineage>
        <taxon>Archaea</taxon>
        <taxon>Methanobacteriati</taxon>
        <taxon>Methanobacteriota</taxon>
        <taxon>Stenosarchaea group</taxon>
        <taxon>Methanomicrobia</taxon>
        <taxon>Methanosarcinales</taxon>
        <taxon>Methanosarcinaceae</taxon>
        <taxon>Methanohalobium</taxon>
    </lineage>
</organism>
<dbReference type="InterPro" id="IPR017900">
    <property type="entry name" value="4Fe4S_Fe_S_CS"/>
</dbReference>
<gene>
    <name evidence="9" type="ordered locus">Metev_1058</name>
</gene>
<dbReference type="RefSeq" id="WP_013194511.1">
    <property type="nucleotide sequence ID" value="NC_014253.1"/>
</dbReference>
<dbReference type="PROSITE" id="PS51379">
    <property type="entry name" value="4FE4S_FER_2"/>
    <property type="match status" value="2"/>
</dbReference>
<evidence type="ECO:0000256" key="1">
    <source>
        <dbReference type="ARBA" id="ARBA00022448"/>
    </source>
</evidence>
<dbReference type="GO" id="GO:0016491">
    <property type="term" value="F:oxidoreductase activity"/>
    <property type="evidence" value="ECO:0007669"/>
    <property type="project" value="UniProtKB-ARBA"/>
</dbReference>
<dbReference type="PANTHER" id="PTHR43687">
    <property type="entry name" value="ADENYLYLSULFATE REDUCTASE, BETA SUBUNIT"/>
    <property type="match status" value="1"/>
</dbReference>
<accession>D7E8Z6</accession>
<keyword evidence="4" id="KW-0677">Repeat</keyword>
<keyword evidence="3" id="KW-0479">Metal-binding</keyword>
<sequence>MKIKINVSTDRIDKPIVAESILETGTLLNISQAHFDSSHGEIVADVPQNDFENFRDSLISKGAKVIQLDSPVNRDDDECVDCGACVSICPKNVFKIDENWNVNMEPENCIQCGTCIKTCPHGALSIQNLMEQ</sequence>
<evidence type="ECO:0000256" key="2">
    <source>
        <dbReference type="ARBA" id="ARBA00022485"/>
    </source>
</evidence>
<dbReference type="HOGENOM" id="CLU_152999_0_0_2"/>
<dbReference type="OrthoDB" id="23833at2157"/>